<keyword evidence="2" id="KW-1185">Reference proteome</keyword>
<gene>
    <name evidence="1" type="ORF">LSINAPIS_LOCUS12247</name>
</gene>
<sequence length="75" mass="9002">MKKLSTAKYLKKLTNKHQLFWRRKKLLDFGLCHLSLTRYLKKRKDAEEKDIPVESLTVGYQKIDKFSTMTKSPLW</sequence>
<dbReference type="AlphaFoldDB" id="A0A5E4QWA2"/>
<dbReference type="Proteomes" id="UP000324832">
    <property type="component" value="Unassembled WGS sequence"/>
</dbReference>
<dbReference type="EMBL" id="FZQP02005644">
    <property type="protein sequence ID" value="VVD01933.1"/>
    <property type="molecule type" value="Genomic_DNA"/>
</dbReference>
<organism evidence="1 2">
    <name type="scientific">Leptidea sinapis</name>
    <dbReference type="NCBI Taxonomy" id="189913"/>
    <lineage>
        <taxon>Eukaryota</taxon>
        <taxon>Metazoa</taxon>
        <taxon>Ecdysozoa</taxon>
        <taxon>Arthropoda</taxon>
        <taxon>Hexapoda</taxon>
        <taxon>Insecta</taxon>
        <taxon>Pterygota</taxon>
        <taxon>Neoptera</taxon>
        <taxon>Endopterygota</taxon>
        <taxon>Lepidoptera</taxon>
        <taxon>Glossata</taxon>
        <taxon>Ditrysia</taxon>
        <taxon>Papilionoidea</taxon>
        <taxon>Pieridae</taxon>
        <taxon>Dismorphiinae</taxon>
        <taxon>Leptidea</taxon>
    </lineage>
</organism>
<reference evidence="1 2" key="1">
    <citation type="submission" date="2017-07" db="EMBL/GenBank/DDBJ databases">
        <authorList>
            <person name="Talla V."/>
            <person name="Backstrom N."/>
        </authorList>
    </citation>
    <scope>NUCLEOTIDE SEQUENCE [LARGE SCALE GENOMIC DNA]</scope>
</reference>
<accession>A0A5E4QWA2</accession>
<protein>
    <submittedName>
        <fullName evidence="1">Uncharacterized protein</fullName>
    </submittedName>
</protein>
<evidence type="ECO:0000313" key="1">
    <source>
        <dbReference type="EMBL" id="VVD01933.1"/>
    </source>
</evidence>
<evidence type="ECO:0000313" key="2">
    <source>
        <dbReference type="Proteomes" id="UP000324832"/>
    </source>
</evidence>
<name>A0A5E4QWA2_9NEOP</name>
<proteinExistence type="predicted"/>